<dbReference type="Gene3D" id="3.40.50.10810">
    <property type="entry name" value="Tandem AAA-ATPase domain"/>
    <property type="match status" value="1"/>
</dbReference>
<dbReference type="GO" id="GO:0005524">
    <property type="term" value="F:ATP binding"/>
    <property type="evidence" value="ECO:0007669"/>
    <property type="project" value="InterPro"/>
</dbReference>
<dbReference type="InterPro" id="IPR001650">
    <property type="entry name" value="Helicase_C-like"/>
</dbReference>
<dbReference type="InterPro" id="IPR038718">
    <property type="entry name" value="SNF2-like_sf"/>
</dbReference>
<dbReference type="GO" id="GO:0004386">
    <property type="term" value="F:helicase activity"/>
    <property type="evidence" value="ECO:0007669"/>
    <property type="project" value="UniProtKB-KW"/>
</dbReference>
<gene>
    <name evidence="3" type="ORF">IAB00_03945</name>
</gene>
<evidence type="ECO:0000313" key="3">
    <source>
        <dbReference type="EMBL" id="HIU10383.1"/>
    </source>
</evidence>
<dbReference type="InterPro" id="IPR014001">
    <property type="entry name" value="Helicase_ATP-bd"/>
</dbReference>
<dbReference type="GO" id="GO:0031297">
    <property type="term" value="P:replication fork processing"/>
    <property type="evidence" value="ECO:0007669"/>
    <property type="project" value="TreeGrafter"/>
</dbReference>
<dbReference type="Pfam" id="PF00176">
    <property type="entry name" value="SNF2-rel_dom"/>
    <property type="match status" value="1"/>
</dbReference>
<comment type="caution">
    <text evidence="3">The sequence shown here is derived from an EMBL/GenBank/DDBJ whole genome shotgun (WGS) entry which is preliminary data.</text>
</comment>
<dbReference type="EMBL" id="DVMH01000021">
    <property type="protein sequence ID" value="HIU10383.1"/>
    <property type="molecule type" value="Genomic_DNA"/>
</dbReference>
<keyword evidence="3" id="KW-0067">ATP-binding</keyword>
<evidence type="ECO:0000259" key="2">
    <source>
        <dbReference type="PROSITE" id="PS51192"/>
    </source>
</evidence>
<protein>
    <submittedName>
        <fullName evidence="3">DEAD/DEAH box helicase</fullName>
    </submittedName>
</protein>
<proteinExistence type="predicted"/>
<feature type="domain" description="Helicase ATP-binding" evidence="2">
    <location>
        <begin position="13"/>
        <end position="179"/>
    </location>
</feature>
<evidence type="ECO:0000313" key="4">
    <source>
        <dbReference type="Proteomes" id="UP000824124"/>
    </source>
</evidence>
<dbReference type="GO" id="GO:0006281">
    <property type="term" value="P:DNA repair"/>
    <property type="evidence" value="ECO:0007669"/>
    <property type="project" value="TreeGrafter"/>
</dbReference>
<organism evidence="3 4">
    <name type="scientific">Candidatus Avidehalobacter gallistercoris</name>
    <dbReference type="NCBI Taxonomy" id="2840694"/>
    <lineage>
        <taxon>Bacteria</taxon>
        <taxon>Bacillati</taxon>
        <taxon>Bacillota</taxon>
        <taxon>Clostridia</taxon>
        <taxon>Eubacteriales</taxon>
        <taxon>Peptococcaceae</taxon>
        <taxon>Peptococcaceae incertae sedis</taxon>
        <taxon>Candidatus Avidehalobacter</taxon>
    </lineage>
</organism>
<keyword evidence="1" id="KW-0378">Hydrolase</keyword>
<accession>A0A9D1HM19</accession>
<name>A0A9D1HM19_9FIRM</name>
<dbReference type="PANTHER" id="PTHR45766">
    <property type="entry name" value="DNA ANNEALING HELICASE AND ENDONUCLEASE ZRANB3 FAMILY MEMBER"/>
    <property type="match status" value="1"/>
</dbReference>
<dbReference type="InterPro" id="IPR000330">
    <property type="entry name" value="SNF2_N"/>
</dbReference>
<dbReference type="Gene3D" id="3.40.50.300">
    <property type="entry name" value="P-loop containing nucleotide triphosphate hydrolases"/>
    <property type="match status" value="1"/>
</dbReference>
<evidence type="ECO:0000256" key="1">
    <source>
        <dbReference type="ARBA" id="ARBA00022801"/>
    </source>
</evidence>
<dbReference type="PROSITE" id="PS51192">
    <property type="entry name" value="HELICASE_ATP_BIND_1"/>
    <property type="match status" value="1"/>
</dbReference>
<keyword evidence="3" id="KW-0347">Helicase</keyword>
<dbReference type="Proteomes" id="UP000824124">
    <property type="component" value="Unassembled WGS sequence"/>
</dbReference>
<dbReference type="Pfam" id="PF00271">
    <property type="entry name" value="Helicase_C"/>
    <property type="match status" value="1"/>
</dbReference>
<dbReference type="AlphaFoldDB" id="A0A9D1HM19"/>
<reference evidence="3" key="1">
    <citation type="submission" date="2020-10" db="EMBL/GenBank/DDBJ databases">
        <authorList>
            <person name="Gilroy R."/>
        </authorList>
    </citation>
    <scope>NUCLEOTIDE SEQUENCE</scope>
    <source>
        <strain evidence="3">2830</strain>
    </source>
</reference>
<dbReference type="InterPro" id="IPR027417">
    <property type="entry name" value="P-loop_NTPase"/>
</dbReference>
<reference evidence="3" key="2">
    <citation type="journal article" date="2021" name="PeerJ">
        <title>Extensive microbial diversity within the chicken gut microbiome revealed by metagenomics and culture.</title>
        <authorList>
            <person name="Gilroy R."/>
            <person name="Ravi A."/>
            <person name="Getino M."/>
            <person name="Pursley I."/>
            <person name="Horton D.L."/>
            <person name="Alikhan N.F."/>
            <person name="Baker D."/>
            <person name="Gharbi K."/>
            <person name="Hall N."/>
            <person name="Watson M."/>
            <person name="Adriaenssens E.M."/>
            <person name="Foster-Nyarko E."/>
            <person name="Jarju S."/>
            <person name="Secka A."/>
            <person name="Antonio M."/>
            <person name="Oren A."/>
            <person name="Chaudhuri R.R."/>
            <person name="La Ragione R."/>
            <person name="Hildebrand F."/>
            <person name="Pallen M.J."/>
        </authorList>
    </citation>
    <scope>NUCLEOTIDE SEQUENCE</scope>
    <source>
        <strain evidence="3">2830</strain>
    </source>
</reference>
<dbReference type="SMART" id="SM00487">
    <property type="entry name" value="DEXDc"/>
    <property type="match status" value="1"/>
</dbReference>
<dbReference type="GO" id="GO:0016787">
    <property type="term" value="F:hydrolase activity"/>
    <property type="evidence" value="ECO:0007669"/>
    <property type="project" value="UniProtKB-KW"/>
</dbReference>
<keyword evidence="3" id="KW-0547">Nucleotide-binding</keyword>
<dbReference type="PANTHER" id="PTHR45766:SF6">
    <property type="entry name" value="SWI_SNF-RELATED MATRIX-ASSOCIATED ACTIN-DEPENDENT REGULATOR OF CHROMATIN SUBFAMILY A-LIKE PROTEIN 1"/>
    <property type="match status" value="1"/>
</dbReference>
<sequence>MIYEPYPYQQYCAARIVADAAVGLFLDMGLGKTVITLDAINTLRYDRWAVQRVLIIAPKKVAEGTWTKEAQKWEHLRHLRISAVLGSQQKRLRALATPADIYVINRDNVAWLVDYFKNAWPFDMVVLDESSSFKNSQSKRFKALKLVRSRINRLVELTGTPASNGLIDLWAQIYLLDGGARLGRTLGQYRERFFDPDKRSRTQIFSYTPKDGSMEYIQQAIGDICVSMKAEDYLNLPDRMFDDVPVVLDDKARKAYRQLERDLLLELDEGQITAASAGVLTGKLLQLCNGAVYDSEKRPLAIHNCKVEAFLEVLEQLNGQHCLVFYNFQHDRDRLLAALEPLGLRVRVYQNAADEDAWNAGEIDVLLAHPASCAYGLNLQNGGHHIVWFGLTWSLEQYEQANKRLHRQGQRHPVIVHHLVVQGGMDEDVIESLRAKGDTQEALMDALKARIKKARETAV</sequence>
<dbReference type="SUPFAM" id="SSF52540">
    <property type="entry name" value="P-loop containing nucleoside triphosphate hydrolases"/>
    <property type="match status" value="2"/>
</dbReference>